<dbReference type="Gene3D" id="2.70.70.10">
    <property type="entry name" value="Glucose Permease (Domain IIA)"/>
    <property type="match status" value="1"/>
</dbReference>
<reference evidence="4" key="1">
    <citation type="journal article" date="2021" name="PeerJ">
        <title>Extensive microbial diversity within the chicken gut microbiome revealed by metagenomics and culture.</title>
        <authorList>
            <person name="Gilroy R."/>
            <person name="Ravi A."/>
            <person name="Getino M."/>
            <person name="Pursley I."/>
            <person name="Horton D.L."/>
            <person name="Alikhan N.F."/>
            <person name="Baker D."/>
            <person name="Gharbi K."/>
            <person name="Hall N."/>
            <person name="Watson M."/>
            <person name="Adriaenssens E.M."/>
            <person name="Foster-Nyarko E."/>
            <person name="Jarju S."/>
            <person name="Secka A."/>
            <person name="Antonio M."/>
            <person name="Oren A."/>
            <person name="Chaudhuri R.R."/>
            <person name="La Ragione R."/>
            <person name="Hildebrand F."/>
            <person name="Pallen M.J."/>
        </authorList>
    </citation>
    <scope>NUCLEOTIDE SEQUENCE</scope>
    <source>
        <strain evidence="4">ChiGjej1B1-98</strain>
    </source>
</reference>
<proteinExistence type="predicted"/>
<dbReference type="CDD" id="cd12797">
    <property type="entry name" value="M23_peptidase"/>
    <property type="match status" value="1"/>
</dbReference>
<dbReference type="InterPro" id="IPR016047">
    <property type="entry name" value="M23ase_b-sheet_dom"/>
</dbReference>
<dbReference type="InterPro" id="IPR011055">
    <property type="entry name" value="Dup_hybrid_motif"/>
</dbReference>
<protein>
    <submittedName>
        <fullName evidence="4">M23 family metallopeptidase</fullName>
    </submittedName>
</protein>
<evidence type="ECO:0000256" key="1">
    <source>
        <dbReference type="SAM" id="MobiDB-lite"/>
    </source>
</evidence>
<dbReference type="EMBL" id="DXDC01000482">
    <property type="protein sequence ID" value="HIY67749.1"/>
    <property type="molecule type" value="Genomic_DNA"/>
</dbReference>
<feature type="compositionally biased region" description="Basic and acidic residues" evidence="1">
    <location>
        <begin position="289"/>
        <end position="303"/>
    </location>
</feature>
<accession>A0A9D1YXP2</accession>
<organism evidence="4 5">
    <name type="scientific">Candidatus Agrococcus pullicola</name>
    <dbReference type="NCBI Taxonomy" id="2838429"/>
    <lineage>
        <taxon>Bacteria</taxon>
        <taxon>Bacillati</taxon>
        <taxon>Actinomycetota</taxon>
        <taxon>Actinomycetes</taxon>
        <taxon>Micrococcales</taxon>
        <taxon>Microbacteriaceae</taxon>
        <taxon>Agrococcus</taxon>
    </lineage>
</organism>
<gene>
    <name evidence="4" type="ORF">H9830_15905</name>
</gene>
<keyword evidence="2" id="KW-0812">Transmembrane</keyword>
<feature type="transmembrane region" description="Helical" evidence="2">
    <location>
        <begin position="41"/>
        <end position="64"/>
    </location>
</feature>
<feature type="domain" description="M23ase beta-sheet core" evidence="3">
    <location>
        <begin position="136"/>
        <end position="243"/>
    </location>
</feature>
<evidence type="ECO:0000256" key="2">
    <source>
        <dbReference type="SAM" id="Phobius"/>
    </source>
</evidence>
<dbReference type="Proteomes" id="UP000824005">
    <property type="component" value="Unassembled WGS sequence"/>
</dbReference>
<dbReference type="InterPro" id="IPR050570">
    <property type="entry name" value="Cell_wall_metabolism_enzyme"/>
</dbReference>
<dbReference type="SUPFAM" id="SSF51261">
    <property type="entry name" value="Duplicated hybrid motif"/>
    <property type="match status" value="1"/>
</dbReference>
<dbReference type="Pfam" id="PF01551">
    <property type="entry name" value="Peptidase_M23"/>
    <property type="match status" value="1"/>
</dbReference>
<keyword evidence="2" id="KW-0472">Membrane</keyword>
<reference evidence="4" key="2">
    <citation type="submission" date="2021-04" db="EMBL/GenBank/DDBJ databases">
        <authorList>
            <person name="Gilroy R."/>
        </authorList>
    </citation>
    <scope>NUCLEOTIDE SEQUENCE</scope>
    <source>
        <strain evidence="4">ChiGjej1B1-98</strain>
    </source>
</reference>
<keyword evidence="2" id="KW-1133">Transmembrane helix</keyword>
<evidence type="ECO:0000313" key="4">
    <source>
        <dbReference type="EMBL" id="HIY67749.1"/>
    </source>
</evidence>
<dbReference type="PANTHER" id="PTHR21666:SF270">
    <property type="entry name" value="MUREIN HYDROLASE ACTIVATOR ENVC"/>
    <property type="match status" value="1"/>
</dbReference>
<comment type="caution">
    <text evidence="4">The sequence shown here is derived from an EMBL/GenBank/DDBJ whole genome shotgun (WGS) entry which is preliminary data.</text>
</comment>
<dbReference type="AlphaFoldDB" id="A0A9D1YXP2"/>
<feature type="region of interest" description="Disordered" evidence="1">
    <location>
        <begin position="268"/>
        <end position="303"/>
    </location>
</feature>
<evidence type="ECO:0000259" key="3">
    <source>
        <dbReference type="Pfam" id="PF01551"/>
    </source>
</evidence>
<name>A0A9D1YXP2_9MICO</name>
<sequence>MKRLLLALYRTRGIAFVPAMAILLANLFVPDLIQDAVARRVWIVFALVALAVLLLCFALTLFGHRLLPHREPRRVASPVRGRWLGMNSPATKVPSHGVRLYGQAYAIDLVAEPDGSARPEFGTGGAMRAVEEYPALGEPVFAMVDGVVVRASDRMRDHRARSNLLGYVFMNVESVIREFGGPGFIFGNHVMIRSDDGVYATVAHLQRGSVEVRGGDRVRAGDRLGRCGNSGNSSEPHVHAQLADRKSLRIAHGLPMVFEEVVLGDSADPGDGVPRTGEHMIAGCEEQLQDDRPSEQGERKPSV</sequence>
<dbReference type="PANTHER" id="PTHR21666">
    <property type="entry name" value="PEPTIDASE-RELATED"/>
    <property type="match status" value="1"/>
</dbReference>
<evidence type="ECO:0000313" key="5">
    <source>
        <dbReference type="Proteomes" id="UP000824005"/>
    </source>
</evidence>
<dbReference type="GO" id="GO:0004222">
    <property type="term" value="F:metalloendopeptidase activity"/>
    <property type="evidence" value="ECO:0007669"/>
    <property type="project" value="TreeGrafter"/>
</dbReference>
<feature type="transmembrane region" description="Helical" evidence="2">
    <location>
        <begin position="12"/>
        <end position="29"/>
    </location>
</feature>